<dbReference type="FunFam" id="2.170.130.10:FF:000010">
    <property type="entry name" value="Ferripyoverdine receptor"/>
    <property type="match status" value="1"/>
</dbReference>
<evidence type="ECO:0000256" key="7">
    <source>
        <dbReference type="ARBA" id="ARBA00022729"/>
    </source>
</evidence>
<keyword evidence="6 14" id="KW-0812">Transmembrane</keyword>
<reference evidence="18 19" key="1">
    <citation type="journal article" date="2014" name="Microbiology">
        <title>Unravelling the complete genome sequence of Advenella mimigardefordensis strain DPN7T and novel insights in the catabolism of the xenobiotic polythioester precursor 3,3'-dithiodipropionate.</title>
        <authorList>
            <person name="Wubbeler J.H."/>
            <person name="Hiessl S."/>
            <person name="Schuldes J."/>
            <person name="Thurmer A."/>
            <person name="Daniel R."/>
            <person name="Steinbuchel A."/>
        </authorList>
    </citation>
    <scope>NUCLEOTIDE SEQUENCE [LARGE SCALE GENOMIC DNA]</scope>
    <source>
        <strain evidence="19">DSM 17166 / LMG 22922 / DPN7</strain>
    </source>
</reference>
<keyword evidence="8" id="KW-0408">Iron</keyword>
<protein>
    <submittedName>
        <fullName evidence="18">Putative TonB-dependent outer membrane ferripyoverdine receptor</fullName>
    </submittedName>
</protein>
<dbReference type="Pfam" id="PF00593">
    <property type="entry name" value="TonB_dep_Rec_b-barrel"/>
    <property type="match status" value="1"/>
</dbReference>
<dbReference type="GO" id="GO:0009279">
    <property type="term" value="C:cell outer membrane"/>
    <property type="evidence" value="ECO:0007669"/>
    <property type="project" value="UniProtKB-SubCell"/>
</dbReference>
<dbReference type="InterPro" id="IPR037066">
    <property type="entry name" value="Plug_dom_sf"/>
</dbReference>
<dbReference type="EMBL" id="CP003915">
    <property type="protein sequence ID" value="AHG64632.1"/>
    <property type="molecule type" value="Genomic_DNA"/>
</dbReference>
<evidence type="ECO:0000256" key="10">
    <source>
        <dbReference type="ARBA" id="ARBA00023077"/>
    </source>
</evidence>
<dbReference type="PROSITE" id="PS52016">
    <property type="entry name" value="TONB_DEPENDENT_REC_3"/>
    <property type="match status" value="1"/>
</dbReference>
<evidence type="ECO:0000256" key="15">
    <source>
        <dbReference type="RuleBase" id="RU003357"/>
    </source>
</evidence>
<keyword evidence="10 15" id="KW-0798">TonB box</keyword>
<evidence type="ECO:0000256" key="12">
    <source>
        <dbReference type="ARBA" id="ARBA00023170"/>
    </source>
</evidence>
<feature type="domain" description="TonB-dependent receptor-like beta-barrel" evidence="16">
    <location>
        <begin position="295"/>
        <end position="735"/>
    </location>
</feature>
<dbReference type="SUPFAM" id="SSF56935">
    <property type="entry name" value="Porins"/>
    <property type="match status" value="1"/>
</dbReference>
<evidence type="ECO:0000256" key="5">
    <source>
        <dbReference type="ARBA" id="ARBA00022496"/>
    </source>
</evidence>
<evidence type="ECO:0000256" key="1">
    <source>
        <dbReference type="ARBA" id="ARBA00004571"/>
    </source>
</evidence>
<evidence type="ECO:0000313" key="18">
    <source>
        <dbReference type="EMBL" id="AHG64632.1"/>
    </source>
</evidence>
<dbReference type="GO" id="GO:0015344">
    <property type="term" value="F:siderophore uptake transmembrane transporter activity"/>
    <property type="evidence" value="ECO:0007669"/>
    <property type="project" value="TreeGrafter"/>
</dbReference>
<accession>W0PGC2</accession>
<dbReference type="InterPro" id="IPR012910">
    <property type="entry name" value="Plug_dom"/>
</dbReference>
<dbReference type="NCBIfam" id="TIGR01783">
    <property type="entry name" value="TonB-siderophor"/>
    <property type="match status" value="1"/>
</dbReference>
<evidence type="ECO:0000256" key="9">
    <source>
        <dbReference type="ARBA" id="ARBA00023065"/>
    </source>
</evidence>
<keyword evidence="5" id="KW-0410">Iron transport</keyword>
<name>W0PGC2_ADVMD</name>
<keyword evidence="12 18" id="KW-0675">Receptor</keyword>
<proteinExistence type="inferred from homology"/>
<evidence type="ECO:0000256" key="8">
    <source>
        <dbReference type="ARBA" id="ARBA00023004"/>
    </source>
</evidence>
<comment type="subcellular location">
    <subcellularLocation>
        <location evidence="1 14">Cell outer membrane</location>
        <topology evidence="1 14">Multi-pass membrane protein</topology>
    </subcellularLocation>
</comment>
<evidence type="ECO:0000256" key="11">
    <source>
        <dbReference type="ARBA" id="ARBA00023136"/>
    </source>
</evidence>
<dbReference type="InterPro" id="IPR000531">
    <property type="entry name" value="Beta-barrel_TonB"/>
</dbReference>
<evidence type="ECO:0000256" key="13">
    <source>
        <dbReference type="ARBA" id="ARBA00023237"/>
    </source>
</evidence>
<dbReference type="HOGENOM" id="CLU_008287_9_3_4"/>
<keyword evidence="11 14" id="KW-0472">Membrane</keyword>
<evidence type="ECO:0000256" key="6">
    <source>
        <dbReference type="ARBA" id="ARBA00022692"/>
    </source>
</evidence>
<evidence type="ECO:0000256" key="3">
    <source>
        <dbReference type="ARBA" id="ARBA00022448"/>
    </source>
</evidence>
<evidence type="ECO:0000256" key="4">
    <source>
        <dbReference type="ARBA" id="ARBA00022452"/>
    </source>
</evidence>
<keyword evidence="3 14" id="KW-0813">Transport</keyword>
<evidence type="ECO:0000259" key="17">
    <source>
        <dbReference type="Pfam" id="PF07715"/>
    </source>
</evidence>
<comment type="similarity">
    <text evidence="2 14 15">Belongs to the TonB-dependent receptor family.</text>
</comment>
<dbReference type="eggNOG" id="COG4773">
    <property type="taxonomic scope" value="Bacteria"/>
</dbReference>
<dbReference type="CDD" id="cd01347">
    <property type="entry name" value="ligand_gated_channel"/>
    <property type="match status" value="1"/>
</dbReference>
<dbReference type="Proteomes" id="UP000019095">
    <property type="component" value="Chromosome"/>
</dbReference>
<dbReference type="STRING" id="1247726.MIM_c25620"/>
<organism evidence="18 19">
    <name type="scientific">Advenella mimigardefordensis (strain DSM 17166 / LMG 22922 / DPN7)</name>
    <dbReference type="NCBI Taxonomy" id="1247726"/>
    <lineage>
        <taxon>Bacteria</taxon>
        <taxon>Pseudomonadati</taxon>
        <taxon>Pseudomonadota</taxon>
        <taxon>Betaproteobacteria</taxon>
        <taxon>Burkholderiales</taxon>
        <taxon>Alcaligenaceae</taxon>
    </lineage>
</organism>
<keyword evidence="7" id="KW-0732">Signal</keyword>
<evidence type="ECO:0000256" key="14">
    <source>
        <dbReference type="PROSITE-ProRule" id="PRU01360"/>
    </source>
</evidence>
<dbReference type="InterPro" id="IPR010105">
    <property type="entry name" value="TonB_sidphr_rcpt"/>
</dbReference>
<keyword evidence="13 14" id="KW-0998">Cell outer membrane</keyword>
<keyword evidence="9" id="KW-0406">Ion transport</keyword>
<sequence length="766" mass="84795">MYRFYSTILETEEKNQACLRASVKTVSRLLGVGVVLATGLPAAVNAQSAVQKQARRWVQEQVQQGAQPADGVPAAAVGTAPISTLSAVHATLADDVVTEGTQSYTALATRAGTGLTLSLRETPQAVTVVTRQRMEDQNMLSVKDVMTATPGISVRNQDSERYSFYSRGFFITNYLYDGIPTTYMPQWAAGESQMDPIIYDRVEVVRGATGLLTGAGNPSASVNLVRKRADSRQFKADLSLGAGSFDTYRATTDLSTPLTTEGNVRGRLVAAYQKNRSFLDRYHSQRSLLYGTVEADLSSRTVLRLGFNYQRNAPRVTTAGGFPLWYADGGRTNWDRKLNVGADWSRWTIVTTGAFADLEHAFDNGWKFNAMLSYSKHRADFTSQFMTGFPDRKTGLGMFSYPSNHYGFRRQHSADLKVSGPIQLFGRQHELIVGASLSRQRTVFHRLGPLSVPAIGNFLQWDGSYPEPRWGEPVAVHQNLTRQSGVYVATRLNLSDALNVILGGRYTQWSGDQTGYSSHQFRKNAITPYAGILYDLSDSLTAYFSYTGIFNPQEAQDRHGRWLDPLEGRNYEAGIKGSFLDGRLTASAAVFQTDQDNLKQKDTGYFVPGTTEQAYVATNGTRSRGYDLELSGEPLAGWNIMTGLTHWTARDGNGNVVLSEQPRTLFKLFMTYRLAGRLQGLTLGGGVTWQSSYYAMGRGPKGSERVSQGAYALVDLMARYQLNHSTSLQVNLNNLFNKKYYDQIGFYSQGSWGAPRNVMATLSYKY</sequence>
<dbReference type="GO" id="GO:0038023">
    <property type="term" value="F:signaling receptor activity"/>
    <property type="evidence" value="ECO:0007669"/>
    <property type="project" value="InterPro"/>
</dbReference>
<keyword evidence="4 14" id="KW-1134">Transmembrane beta strand</keyword>
<dbReference type="PANTHER" id="PTHR32552">
    <property type="entry name" value="FERRICHROME IRON RECEPTOR-RELATED"/>
    <property type="match status" value="1"/>
</dbReference>
<dbReference type="Gene3D" id="2.40.170.20">
    <property type="entry name" value="TonB-dependent receptor, beta-barrel domain"/>
    <property type="match status" value="1"/>
</dbReference>
<dbReference type="AlphaFoldDB" id="W0PGC2"/>
<dbReference type="GO" id="GO:0015891">
    <property type="term" value="P:siderophore transport"/>
    <property type="evidence" value="ECO:0007669"/>
    <property type="project" value="InterPro"/>
</dbReference>
<gene>
    <name evidence="18" type="ORF">MIM_c25620</name>
</gene>
<dbReference type="Gene3D" id="2.170.130.10">
    <property type="entry name" value="TonB-dependent receptor, plug domain"/>
    <property type="match status" value="1"/>
</dbReference>
<dbReference type="PATRIC" id="fig|1247726.3.peg.2816"/>
<keyword evidence="19" id="KW-1185">Reference proteome</keyword>
<dbReference type="KEGG" id="amim:MIM_c25620"/>
<dbReference type="PANTHER" id="PTHR32552:SF74">
    <property type="entry name" value="HYDROXAMATE SIDEROPHORE RECEPTOR FHUE"/>
    <property type="match status" value="1"/>
</dbReference>
<evidence type="ECO:0000256" key="2">
    <source>
        <dbReference type="ARBA" id="ARBA00009810"/>
    </source>
</evidence>
<dbReference type="Pfam" id="PF07715">
    <property type="entry name" value="Plug"/>
    <property type="match status" value="1"/>
</dbReference>
<evidence type="ECO:0000313" key="19">
    <source>
        <dbReference type="Proteomes" id="UP000019095"/>
    </source>
</evidence>
<feature type="domain" description="TonB-dependent receptor plug" evidence="17">
    <location>
        <begin position="119"/>
        <end position="219"/>
    </location>
</feature>
<evidence type="ECO:0000259" key="16">
    <source>
        <dbReference type="Pfam" id="PF00593"/>
    </source>
</evidence>
<dbReference type="OrthoDB" id="174652at2"/>
<dbReference type="InterPro" id="IPR039426">
    <property type="entry name" value="TonB-dep_rcpt-like"/>
</dbReference>
<dbReference type="InterPro" id="IPR036942">
    <property type="entry name" value="Beta-barrel_TonB_sf"/>
</dbReference>
<dbReference type="NCBIfam" id="NF007447">
    <property type="entry name" value="PRK10003.1"/>
    <property type="match status" value="1"/>
</dbReference>